<dbReference type="VEuPathDB" id="TrichDB:TVAG_111200"/>
<protein>
    <submittedName>
        <fullName evidence="1">Uncharacterized protein</fullName>
    </submittedName>
</protein>
<proteinExistence type="predicted"/>
<accession>A2EZX9</accession>
<gene>
    <name evidence="1" type="ORF">TVAG_111200</name>
</gene>
<dbReference type="VEuPathDB" id="TrichDB:TVAGG3_0145030"/>
<sequence length="68" mass="7876">MEGVDFMALPNKQGAEEVVVATFYASSHVDAFRAYQDDLEKQGRQLSQIERMLDFFRGNLAQKYEKKE</sequence>
<evidence type="ECO:0000313" key="1">
    <source>
        <dbReference type="EMBL" id="EAY01763.1"/>
    </source>
</evidence>
<dbReference type="EMBL" id="DS113557">
    <property type="protein sequence ID" value="EAY01763.1"/>
    <property type="molecule type" value="Genomic_DNA"/>
</dbReference>
<evidence type="ECO:0000313" key="2">
    <source>
        <dbReference type="Proteomes" id="UP000001542"/>
    </source>
</evidence>
<dbReference type="KEGG" id="tva:4759592"/>
<reference evidence="1" key="2">
    <citation type="journal article" date="2007" name="Science">
        <title>Draft genome sequence of the sexually transmitted pathogen Trichomonas vaginalis.</title>
        <authorList>
            <person name="Carlton J.M."/>
            <person name="Hirt R.P."/>
            <person name="Silva J.C."/>
            <person name="Delcher A.L."/>
            <person name="Schatz M."/>
            <person name="Zhao Q."/>
            <person name="Wortman J.R."/>
            <person name="Bidwell S.L."/>
            <person name="Alsmark U.C.M."/>
            <person name="Besteiro S."/>
            <person name="Sicheritz-Ponten T."/>
            <person name="Noel C.J."/>
            <person name="Dacks J.B."/>
            <person name="Foster P.G."/>
            <person name="Simillion C."/>
            <person name="Van de Peer Y."/>
            <person name="Miranda-Saavedra D."/>
            <person name="Barton G.J."/>
            <person name="Westrop G.D."/>
            <person name="Mueller S."/>
            <person name="Dessi D."/>
            <person name="Fiori P.L."/>
            <person name="Ren Q."/>
            <person name="Paulsen I."/>
            <person name="Zhang H."/>
            <person name="Bastida-Corcuera F.D."/>
            <person name="Simoes-Barbosa A."/>
            <person name="Brown M.T."/>
            <person name="Hayes R.D."/>
            <person name="Mukherjee M."/>
            <person name="Okumura C.Y."/>
            <person name="Schneider R."/>
            <person name="Smith A.J."/>
            <person name="Vanacova S."/>
            <person name="Villalvazo M."/>
            <person name="Haas B.J."/>
            <person name="Pertea M."/>
            <person name="Feldblyum T.V."/>
            <person name="Utterback T.R."/>
            <person name="Shu C.L."/>
            <person name="Osoegawa K."/>
            <person name="de Jong P.J."/>
            <person name="Hrdy I."/>
            <person name="Horvathova L."/>
            <person name="Zubacova Z."/>
            <person name="Dolezal P."/>
            <person name="Malik S.B."/>
            <person name="Logsdon J.M. Jr."/>
            <person name="Henze K."/>
            <person name="Gupta A."/>
            <person name="Wang C.C."/>
            <person name="Dunne R.L."/>
            <person name="Upcroft J.A."/>
            <person name="Upcroft P."/>
            <person name="White O."/>
            <person name="Salzberg S.L."/>
            <person name="Tang P."/>
            <person name="Chiu C.-H."/>
            <person name="Lee Y.-S."/>
            <person name="Embley T.M."/>
            <person name="Coombs G.H."/>
            <person name="Mottram J.C."/>
            <person name="Tachezy J."/>
            <person name="Fraser-Liggett C.M."/>
            <person name="Johnson P.J."/>
        </authorList>
    </citation>
    <scope>NUCLEOTIDE SEQUENCE [LARGE SCALE GENOMIC DNA]</scope>
    <source>
        <strain evidence="1">G3</strain>
    </source>
</reference>
<keyword evidence="2" id="KW-1185">Reference proteome</keyword>
<dbReference type="InParanoid" id="A2EZX9"/>
<organism evidence="1 2">
    <name type="scientific">Trichomonas vaginalis (strain ATCC PRA-98 / G3)</name>
    <dbReference type="NCBI Taxonomy" id="412133"/>
    <lineage>
        <taxon>Eukaryota</taxon>
        <taxon>Metamonada</taxon>
        <taxon>Parabasalia</taxon>
        <taxon>Trichomonadida</taxon>
        <taxon>Trichomonadidae</taxon>
        <taxon>Trichomonas</taxon>
    </lineage>
</organism>
<dbReference type="Proteomes" id="UP000001542">
    <property type="component" value="Unassembled WGS sequence"/>
</dbReference>
<name>A2EZX9_TRIV3</name>
<reference evidence="1" key="1">
    <citation type="submission" date="2006-10" db="EMBL/GenBank/DDBJ databases">
        <authorList>
            <person name="Amadeo P."/>
            <person name="Zhao Q."/>
            <person name="Wortman J."/>
            <person name="Fraser-Liggett C."/>
            <person name="Carlton J."/>
        </authorList>
    </citation>
    <scope>NUCLEOTIDE SEQUENCE</scope>
    <source>
        <strain evidence="1">G3</strain>
    </source>
</reference>
<dbReference type="RefSeq" id="XP_001314321.1">
    <property type="nucleotide sequence ID" value="XM_001314303.1"/>
</dbReference>
<dbReference type="AlphaFoldDB" id="A2EZX9"/>